<sequence>MTQEIDYALRQTLGLAGVIQAARLVDDVAQKGMVDQDAFATSLSSILITQPETTLDIYGGEPHHLRLGARALRQIANRDLEHNQATLTYASGLLVLHAKLKKNPAMLSAIGQRLEVIQAQAQHFSPTHENVIAALAGLYQDTLSTLSYRIQVKGDPQLLQQQGNADKIRALLLAGIRSAMLWSQSGGQRWRLLFSRKKILGDLDRLGL</sequence>
<proteinExistence type="inferred from homology"/>
<keyword evidence="2 4" id="KW-0963">Cytoplasm</keyword>
<accession>A0ABW8PXF5</accession>
<keyword evidence="3 4" id="KW-0472">Membrane</keyword>
<dbReference type="SUPFAM" id="SSF101322">
    <property type="entry name" value="YcfC-like"/>
    <property type="match status" value="1"/>
</dbReference>
<comment type="subcellular location">
    <subcellularLocation>
        <location evidence="4">Cytoplasm</location>
    </subcellularLocation>
    <subcellularLocation>
        <location evidence="4">Cell membrane</location>
        <topology evidence="4">Peripheral membrane protein</topology>
        <orientation evidence="4">Cytoplasmic side</orientation>
    </subcellularLocation>
</comment>
<reference evidence="5 6" key="1">
    <citation type="submission" date="2024-02" db="EMBL/GenBank/DDBJ databases">
        <title>Marinospirillum sp. MEB 164 isolated from Lonar lake sediment.</title>
        <authorList>
            <person name="Joshi A."/>
            <person name="Thite S."/>
        </authorList>
    </citation>
    <scope>NUCLEOTIDE SEQUENCE [LARGE SCALE GENOMIC DNA]</scope>
    <source>
        <strain evidence="5 6">MEB164</strain>
    </source>
</reference>
<comment type="caution">
    <text evidence="5">The sequence shown here is derived from an EMBL/GenBank/DDBJ whole genome shotgun (WGS) entry which is preliminary data.</text>
</comment>
<dbReference type="Proteomes" id="UP001621714">
    <property type="component" value="Unassembled WGS sequence"/>
</dbReference>
<name>A0ABW8PXF5_9GAMM</name>
<evidence type="ECO:0000256" key="3">
    <source>
        <dbReference type="ARBA" id="ARBA00023136"/>
    </source>
</evidence>
<dbReference type="InterPro" id="IPR007451">
    <property type="entry name" value="HflD"/>
</dbReference>
<dbReference type="Gene3D" id="1.10.3890.10">
    <property type="entry name" value="HflD-like"/>
    <property type="match status" value="1"/>
</dbReference>
<evidence type="ECO:0000256" key="2">
    <source>
        <dbReference type="ARBA" id="ARBA00022490"/>
    </source>
</evidence>
<evidence type="ECO:0000256" key="1">
    <source>
        <dbReference type="ARBA" id="ARBA00022475"/>
    </source>
</evidence>
<keyword evidence="1 4" id="KW-1003">Cell membrane</keyword>
<dbReference type="PANTHER" id="PTHR38100:SF1">
    <property type="entry name" value="HIGH FREQUENCY LYSOGENIZATION PROTEIN HFLD"/>
    <property type="match status" value="1"/>
</dbReference>
<gene>
    <name evidence="4 5" type="primary">hflD</name>
    <name evidence="5" type="ORF">V6U78_07745</name>
</gene>
<keyword evidence="6" id="KW-1185">Reference proteome</keyword>
<dbReference type="PANTHER" id="PTHR38100">
    <property type="entry name" value="HIGH FREQUENCY LYSOGENIZATION PROTEIN HFLD"/>
    <property type="match status" value="1"/>
</dbReference>
<dbReference type="EMBL" id="JBANFI010000004">
    <property type="protein sequence ID" value="MFK7160925.1"/>
    <property type="molecule type" value="Genomic_DNA"/>
</dbReference>
<evidence type="ECO:0000256" key="4">
    <source>
        <dbReference type="HAMAP-Rule" id="MF_00695"/>
    </source>
</evidence>
<dbReference type="NCBIfam" id="NF001246">
    <property type="entry name" value="PRK00218.1-2"/>
    <property type="match status" value="1"/>
</dbReference>
<dbReference type="Pfam" id="PF04356">
    <property type="entry name" value="DUF489"/>
    <property type="match status" value="1"/>
</dbReference>
<evidence type="ECO:0000313" key="6">
    <source>
        <dbReference type="Proteomes" id="UP001621714"/>
    </source>
</evidence>
<evidence type="ECO:0000313" key="5">
    <source>
        <dbReference type="EMBL" id="MFK7160925.1"/>
    </source>
</evidence>
<protein>
    <recommendedName>
        <fullName evidence="4">High frequency lysogenization protein HflD homolog</fullName>
    </recommendedName>
</protein>
<comment type="similarity">
    <text evidence="4">Belongs to the HflD family.</text>
</comment>
<dbReference type="RefSeq" id="WP_405339109.1">
    <property type="nucleotide sequence ID" value="NZ_JBANFI010000004.1"/>
</dbReference>
<dbReference type="HAMAP" id="MF_00695">
    <property type="entry name" value="HflD_protein"/>
    <property type="match status" value="1"/>
</dbReference>
<organism evidence="5 6">
    <name type="scientific">Marinospirillum alkalitolerans</name>
    <dbReference type="NCBI Taxonomy" id="3123374"/>
    <lineage>
        <taxon>Bacteria</taxon>
        <taxon>Pseudomonadati</taxon>
        <taxon>Pseudomonadota</taxon>
        <taxon>Gammaproteobacteria</taxon>
        <taxon>Oceanospirillales</taxon>
        <taxon>Oceanospirillaceae</taxon>
        <taxon>Marinospirillum</taxon>
    </lineage>
</organism>
<dbReference type="InterPro" id="IPR035932">
    <property type="entry name" value="HflD-like_sf"/>
</dbReference>